<name>A0A9D2DQQ9_9FIRM</name>
<sequence>MAKYVNKNIMLENKEFLIDQDNIVGDGDLGLTMSDGFLAVYESIEGKASKSNSNL</sequence>
<protein>
    <submittedName>
        <fullName evidence="1">Uncharacterized protein</fullName>
    </submittedName>
</protein>
<evidence type="ECO:0000313" key="2">
    <source>
        <dbReference type="Proteomes" id="UP000824041"/>
    </source>
</evidence>
<dbReference type="Proteomes" id="UP000824041">
    <property type="component" value="Unassembled WGS sequence"/>
</dbReference>
<dbReference type="SUPFAM" id="SSF101473">
    <property type="entry name" value="DhaL-like"/>
    <property type="match status" value="1"/>
</dbReference>
<gene>
    <name evidence="1" type="ORF">IAA21_00810</name>
</gene>
<dbReference type="GO" id="GO:0004371">
    <property type="term" value="F:glycerone kinase activity"/>
    <property type="evidence" value="ECO:0007669"/>
    <property type="project" value="InterPro"/>
</dbReference>
<proteinExistence type="predicted"/>
<comment type="caution">
    <text evidence="1">The sequence shown here is derived from an EMBL/GenBank/DDBJ whole genome shotgun (WGS) entry which is preliminary data.</text>
</comment>
<dbReference type="AlphaFoldDB" id="A0A9D2DQQ9"/>
<evidence type="ECO:0000313" key="1">
    <source>
        <dbReference type="EMBL" id="HIZ21323.1"/>
    </source>
</evidence>
<accession>A0A9D2DQQ9</accession>
<dbReference type="EMBL" id="DXBU01000012">
    <property type="protein sequence ID" value="HIZ21323.1"/>
    <property type="molecule type" value="Genomic_DNA"/>
</dbReference>
<organism evidence="1 2">
    <name type="scientific">Candidatus Blautia faecigallinarum</name>
    <dbReference type="NCBI Taxonomy" id="2838488"/>
    <lineage>
        <taxon>Bacteria</taxon>
        <taxon>Bacillati</taxon>
        <taxon>Bacillota</taxon>
        <taxon>Clostridia</taxon>
        <taxon>Lachnospirales</taxon>
        <taxon>Lachnospiraceae</taxon>
        <taxon>Blautia</taxon>
    </lineage>
</organism>
<reference evidence="1" key="2">
    <citation type="submission" date="2021-04" db="EMBL/GenBank/DDBJ databases">
        <authorList>
            <person name="Gilroy R."/>
        </authorList>
    </citation>
    <scope>NUCLEOTIDE SEQUENCE</scope>
    <source>
        <strain evidence="1">14324</strain>
    </source>
</reference>
<dbReference type="GO" id="GO:0006071">
    <property type="term" value="P:glycerol metabolic process"/>
    <property type="evidence" value="ECO:0007669"/>
    <property type="project" value="InterPro"/>
</dbReference>
<dbReference type="InterPro" id="IPR036117">
    <property type="entry name" value="DhaL_dom_sf"/>
</dbReference>
<dbReference type="Gene3D" id="1.25.40.340">
    <property type="match status" value="1"/>
</dbReference>
<reference evidence="1" key="1">
    <citation type="journal article" date="2021" name="PeerJ">
        <title>Extensive microbial diversity within the chicken gut microbiome revealed by metagenomics and culture.</title>
        <authorList>
            <person name="Gilroy R."/>
            <person name="Ravi A."/>
            <person name="Getino M."/>
            <person name="Pursley I."/>
            <person name="Horton D.L."/>
            <person name="Alikhan N.F."/>
            <person name="Baker D."/>
            <person name="Gharbi K."/>
            <person name="Hall N."/>
            <person name="Watson M."/>
            <person name="Adriaenssens E.M."/>
            <person name="Foster-Nyarko E."/>
            <person name="Jarju S."/>
            <person name="Secka A."/>
            <person name="Antonio M."/>
            <person name="Oren A."/>
            <person name="Chaudhuri R.R."/>
            <person name="La Ragione R."/>
            <person name="Hildebrand F."/>
            <person name="Pallen M.J."/>
        </authorList>
    </citation>
    <scope>NUCLEOTIDE SEQUENCE</scope>
    <source>
        <strain evidence="1">14324</strain>
    </source>
</reference>